<evidence type="ECO:0000313" key="9">
    <source>
        <dbReference type="EMBL" id="RSN68140.1"/>
    </source>
</evidence>
<feature type="transmembrane region" description="Helical" evidence="7">
    <location>
        <begin position="159"/>
        <end position="181"/>
    </location>
</feature>
<keyword evidence="3" id="KW-1003">Cell membrane</keyword>
<sequence length="293" mass="32363">MIPRAMPGDPLIFVFGEEVYAIALSNPDLINSLRSKYGLDLPIIDQFWIYLRNLISGDLGYSFSYGRPIADIIRERLPLTLIMTVPPMILSLVIGTILGTNLSWKPGSLKRIITALCMIVRSVPTYWSGMLLLLIFSLWAKWTPIGGAPPAGAPLSEFISHLALPALVLTMYNLSYVTIIVRGLTVEISGEPFITTGLSKGLNWFKFSSRYLIRPSLPPLVSLAAMEVGFAFSGALLVEIVFSWPGMGYTMWQAVTERDYPLLQATFTITALIVIFANALADILSYALDPRAR</sequence>
<evidence type="ECO:0000256" key="5">
    <source>
        <dbReference type="ARBA" id="ARBA00022989"/>
    </source>
</evidence>
<dbReference type="GO" id="GO:0055085">
    <property type="term" value="P:transmembrane transport"/>
    <property type="evidence" value="ECO:0007669"/>
    <property type="project" value="InterPro"/>
</dbReference>
<reference evidence="9 10" key="1">
    <citation type="submission" date="2018-10" db="EMBL/GenBank/DDBJ databases">
        <title>Co-occurring genomic capacity for anaerobic methane metabolism and dissimilatory sulfite reduction discovered in the Korarchaeota.</title>
        <authorList>
            <person name="Mckay L.J."/>
            <person name="Dlakic M."/>
            <person name="Fields M.W."/>
            <person name="Delmont T.O."/>
            <person name="Eren A.M."/>
            <person name="Jay Z.J."/>
            <person name="Klingelsmith K.B."/>
            <person name="Rusch D.B."/>
            <person name="Inskeep W.P."/>
        </authorList>
    </citation>
    <scope>NUCLEOTIDE SEQUENCE [LARGE SCALE GENOMIC DNA]</scope>
    <source>
        <strain evidence="9 10">WS</strain>
    </source>
</reference>
<dbReference type="GO" id="GO:0005886">
    <property type="term" value="C:plasma membrane"/>
    <property type="evidence" value="ECO:0007669"/>
    <property type="project" value="UniProtKB-SubCell"/>
</dbReference>
<evidence type="ECO:0000256" key="6">
    <source>
        <dbReference type="ARBA" id="ARBA00023136"/>
    </source>
</evidence>
<dbReference type="AlphaFoldDB" id="A0A429G2U7"/>
<dbReference type="Pfam" id="PF19300">
    <property type="entry name" value="BPD_transp_1_N"/>
    <property type="match status" value="1"/>
</dbReference>
<evidence type="ECO:0000259" key="8">
    <source>
        <dbReference type="PROSITE" id="PS50928"/>
    </source>
</evidence>
<keyword evidence="6 7" id="KW-0472">Membrane</keyword>
<evidence type="ECO:0000256" key="1">
    <source>
        <dbReference type="ARBA" id="ARBA00004651"/>
    </source>
</evidence>
<feature type="domain" description="ABC transmembrane type-1" evidence="8">
    <location>
        <begin position="77"/>
        <end position="281"/>
    </location>
</feature>
<gene>
    <name evidence="9" type="ORF">D9Q81_06745</name>
</gene>
<comment type="subcellular location">
    <subcellularLocation>
        <location evidence="1 7">Cell membrane</location>
        <topology evidence="1 7">Multi-pass membrane protein</topology>
    </subcellularLocation>
</comment>
<dbReference type="EMBL" id="RCOR01000036">
    <property type="protein sequence ID" value="RSN68140.1"/>
    <property type="molecule type" value="Genomic_DNA"/>
</dbReference>
<keyword evidence="5 7" id="KW-1133">Transmembrane helix</keyword>
<dbReference type="Pfam" id="PF00528">
    <property type="entry name" value="BPD_transp_1"/>
    <property type="match status" value="1"/>
</dbReference>
<dbReference type="InterPro" id="IPR000515">
    <property type="entry name" value="MetI-like"/>
</dbReference>
<comment type="caution">
    <text evidence="9">The sequence shown here is derived from an EMBL/GenBank/DDBJ whole genome shotgun (WGS) entry which is preliminary data.</text>
</comment>
<evidence type="ECO:0000256" key="7">
    <source>
        <dbReference type="RuleBase" id="RU363032"/>
    </source>
</evidence>
<accession>A0A429G2U7</accession>
<organism evidence="9 10">
    <name type="scientific">Candidatus Korarchaeum cryptofilum</name>
    <dbReference type="NCBI Taxonomy" id="498846"/>
    <lineage>
        <taxon>Archaea</taxon>
        <taxon>Thermoproteota</taxon>
        <taxon>Candidatus Korarchaeia</taxon>
        <taxon>Candidatus Korarchaeales</taxon>
        <taxon>Candidatus Korarchaeaceae</taxon>
        <taxon>Candidatus Korarchaeum</taxon>
    </lineage>
</organism>
<name>A0A429G2U7_9CREN</name>
<dbReference type="PANTHER" id="PTHR43376:SF1">
    <property type="entry name" value="OLIGOPEPTIDE TRANSPORT SYSTEM PERMEASE PROTEIN"/>
    <property type="match status" value="1"/>
</dbReference>
<evidence type="ECO:0000313" key="10">
    <source>
        <dbReference type="Proteomes" id="UP000278149"/>
    </source>
</evidence>
<protein>
    <submittedName>
        <fullName evidence="9">ABC transporter permease</fullName>
    </submittedName>
</protein>
<dbReference type="SUPFAM" id="SSF161098">
    <property type="entry name" value="MetI-like"/>
    <property type="match status" value="1"/>
</dbReference>
<keyword evidence="2 7" id="KW-0813">Transport</keyword>
<dbReference type="Proteomes" id="UP000278149">
    <property type="component" value="Unassembled WGS sequence"/>
</dbReference>
<evidence type="ECO:0000256" key="2">
    <source>
        <dbReference type="ARBA" id="ARBA00022448"/>
    </source>
</evidence>
<feature type="transmembrane region" description="Helical" evidence="7">
    <location>
        <begin position="112"/>
        <end position="139"/>
    </location>
</feature>
<comment type="similarity">
    <text evidence="7">Belongs to the binding-protein-dependent transport system permease family.</text>
</comment>
<keyword evidence="4 7" id="KW-0812">Transmembrane</keyword>
<feature type="transmembrane region" description="Helical" evidence="7">
    <location>
        <begin position="77"/>
        <end position="100"/>
    </location>
</feature>
<dbReference type="CDD" id="cd06261">
    <property type="entry name" value="TM_PBP2"/>
    <property type="match status" value="1"/>
</dbReference>
<feature type="transmembrane region" description="Helical" evidence="7">
    <location>
        <begin position="220"/>
        <end position="242"/>
    </location>
</feature>
<dbReference type="InterPro" id="IPR035906">
    <property type="entry name" value="MetI-like_sf"/>
</dbReference>
<evidence type="ECO:0000256" key="3">
    <source>
        <dbReference type="ARBA" id="ARBA00022475"/>
    </source>
</evidence>
<dbReference type="InterPro" id="IPR045621">
    <property type="entry name" value="BPD_transp_1_N"/>
</dbReference>
<dbReference type="Gene3D" id="1.10.3720.10">
    <property type="entry name" value="MetI-like"/>
    <property type="match status" value="1"/>
</dbReference>
<evidence type="ECO:0000256" key="4">
    <source>
        <dbReference type="ARBA" id="ARBA00022692"/>
    </source>
</evidence>
<dbReference type="PROSITE" id="PS50928">
    <property type="entry name" value="ABC_TM1"/>
    <property type="match status" value="1"/>
</dbReference>
<dbReference type="PANTHER" id="PTHR43376">
    <property type="entry name" value="OLIGOPEPTIDE TRANSPORT SYSTEM PERMEASE PROTEIN"/>
    <property type="match status" value="1"/>
</dbReference>
<proteinExistence type="inferred from homology"/>
<feature type="transmembrane region" description="Helical" evidence="7">
    <location>
        <begin position="262"/>
        <end position="288"/>
    </location>
</feature>